<dbReference type="Proteomes" id="UP000191933">
    <property type="component" value="Unassembled WGS sequence"/>
</dbReference>
<dbReference type="CDD" id="cd03801">
    <property type="entry name" value="GT4_PimA-like"/>
    <property type="match status" value="1"/>
</dbReference>
<reference evidence="5 6" key="1">
    <citation type="submission" date="2016-01" db="EMBL/GenBank/DDBJ databases">
        <authorList>
            <person name="Regsiter A."/>
            <person name="william w."/>
        </authorList>
    </citation>
    <scope>NUCLEOTIDE SEQUENCE [LARGE SCALE GENOMIC DNA]</scope>
    <source>
        <strain evidence="5 6">CFBP 5494</strain>
    </source>
</reference>
<evidence type="ECO:0000256" key="2">
    <source>
        <dbReference type="ARBA" id="ARBA00022679"/>
    </source>
</evidence>
<dbReference type="AlphaFoldDB" id="A0A9W5F070"/>
<evidence type="ECO:0000259" key="4">
    <source>
        <dbReference type="Pfam" id="PF00534"/>
    </source>
</evidence>
<feature type="compositionally biased region" description="Basic and acidic residues" evidence="3">
    <location>
        <begin position="1"/>
        <end position="14"/>
    </location>
</feature>
<evidence type="ECO:0000256" key="3">
    <source>
        <dbReference type="SAM" id="MobiDB-lite"/>
    </source>
</evidence>
<dbReference type="PANTHER" id="PTHR12526">
    <property type="entry name" value="GLYCOSYLTRANSFERASE"/>
    <property type="match status" value="1"/>
</dbReference>
<dbReference type="SUPFAM" id="SSF53756">
    <property type="entry name" value="UDP-Glycosyltransferase/glycogen phosphorylase"/>
    <property type="match status" value="1"/>
</dbReference>
<dbReference type="EMBL" id="FBVY01000001">
    <property type="protein sequence ID" value="CUW83719.1"/>
    <property type="molecule type" value="Genomic_DNA"/>
</dbReference>
<feature type="region of interest" description="Disordered" evidence="3">
    <location>
        <begin position="1"/>
        <end position="28"/>
    </location>
</feature>
<dbReference type="InterPro" id="IPR001296">
    <property type="entry name" value="Glyco_trans_1"/>
</dbReference>
<evidence type="ECO:0000313" key="6">
    <source>
        <dbReference type="Proteomes" id="UP000191933"/>
    </source>
</evidence>
<dbReference type="Gene3D" id="3.40.50.2000">
    <property type="entry name" value="Glycogen Phosphorylase B"/>
    <property type="match status" value="2"/>
</dbReference>
<organism evidence="5 6">
    <name type="scientific">Agrobacterium genomosp. 2 str. CFBP 5494</name>
    <dbReference type="NCBI Taxonomy" id="1183436"/>
    <lineage>
        <taxon>Bacteria</taxon>
        <taxon>Pseudomonadati</taxon>
        <taxon>Pseudomonadota</taxon>
        <taxon>Alphaproteobacteria</taxon>
        <taxon>Hyphomicrobiales</taxon>
        <taxon>Rhizobiaceae</taxon>
        <taxon>Rhizobium/Agrobacterium group</taxon>
        <taxon>Agrobacterium</taxon>
        <taxon>Agrobacterium tumefaciens complex</taxon>
    </lineage>
</organism>
<dbReference type="Pfam" id="PF00534">
    <property type="entry name" value="Glycos_transf_1"/>
    <property type="match status" value="1"/>
</dbReference>
<dbReference type="GO" id="GO:0016757">
    <property type="term" value="F:glycosyltransferase activity"/>
    <property type="evidence" value="ECO:0007669"/>
    <property type="project" value="UniProtKB-KW"/>
</dbReference>
<gene>
    <name evidence="5" type="ORF">AGR2A_Cc10042</name>
</gene>
<name>A0A9W5F070_9HYPH</name>
<protein>
    <submittedName>
        <fullName evidence="5">Glycosyltransferase</fullName>
    </submittedName>
</protein>
<feature type="domain" description="Glycosyl transferase family 1" evidence="4">
    <location>
        <begin position="255"/>
        <end position="418"/>
    </location>
</feature>
<proteinExistence type="predicted"/>
<dbReference type="PANTHER" id="PTHR12526:SF510">
    <property type="entry name" value="D-INOSITOL 3-PHOSPHATE GLYCOSYLTRANSFERASE"/>
    <property type="match status" value="1"/>
</dbReference>
<evidence type="ECO:0000256" key="1">
    <source>
        <dbReference type="ARBA" id="ARBA00022676"/>
    </source>
</evidence>
<evidence type="ECO:0000313" key="5">
    <source>
        <dbReference type="EMBL" id="CUW83719.1"/>
    </source>
</evidence>
<comment type="caution">
    <text evidence="5">The sequence shown here is derived from an EMBL/GenBank/DDBJ whole genome shotgun (WGS) entry which is preliminary data.</text>
</comment>
<keyword evidence="2" id="KW-0808">Transferase</keyword>
<keyword evidence="6" id="KW-1185">Reference proteome</keyword>
<accession>A0A9W5F070</accession>
<keyword evidence="1" id="KW-0328">Glycosyltransferase</keyword>
<sequence>MAAARGRQDADHAQRVTRPRQPTFRRDARNVTDAKKIVVLLKGYPRLSETFIAQELLGLEKAGLKLELMSMRRPTDKKRHPVHDEIRAPVTYLPEYLHEEPLRVLKALWVCRKKPGFTKALRQFLSDLPHDLSRNRFRRFGQAAVLANEWPEDAGWLHVHFIHTPASVAAYTHLITGTPWTISAHAKDIWTSSDRDLAAKLQSARWAVTCTASGFRHLSTLSGVRQNVHLSYHGLDLTRFPHFDTPRPARDGSDAEDPVRILSVGRAVKKKGIDILLRALASLPRNIHWRFTHIGGGDELAALKKLADELGVSDRVVWTGAMDQKQVLENYRQADLFALACRITSDGDRDGLPNVLVEAASQAMTCISTNISGIPEFFVGGENGLLTEPENPAAFADALRLAITDPQLRLRLGNAAENRVRTAFDHRTSIAELKTLFETEWEKTP</sequence>